<keyword evidence="4" id="KW-0378">Hydrolase</keyword>
<keyword evidence="14" id="KW-1185">Reference proteome</keyword>
<organism evidence="12 14">
    <name type="scientific">Syncephalis pseudoplumigaleata</name>
    <dbReference type="NCBI Taxonomy" id="1712513"/>
    <lineage>
        <taxon>Eukaryota</taxon>
        <taxon>Fungi</taxon>
        <taxon>Fungi incertae sedis</taxon>
        <taxon>Zoopagomycota</taxon>
        <taxon>Zoopagomycotina</taxon>
        <taxon>Zoopagomycetes</taxon>
        <taxon>Zoopagales</taxon>
        <taxon>Piptocephalidaceae</taxon>
        <taxon>Syncephalis</taxon>
    </lineage>
</organism>
<reference evidence="12" key="2">
    <citation type="submission" date="2018-07" db="EMBL/GenBank/DDBJ databases">
        <title>Leveraging single-cell genomics to expand the Fungal Tree of Life.</title>
        <authorList>
            <consortium name="DOE Joint Genome Institute"/>
            <person name="Ahrendt S.R."/>
            <person name="Quandt C.A."/>
            <person name="Ciobanu D."/>
            <person name="Clum A."/>
            <person name="Salamov A."/>
            <person name="Andreopoulos B."/>
            <person name="Cheng J.-F."/>
            <person name="Woyke T."/>
            <person name="Pelin A."/>
            <person name="Henrissat B."/>
            <person name="Reynolds N."/>
            <person name="Benny G.L."/>
            <person name="Smith M.E."/>
            <person name="James T.Y."/>
            <person name="Grigoriev I.V."/>
        </authorList>
    </citation>
    <scope>NUCLEOTIDE SEQUENCE</scope>
    <source>
        <strain evidence="12">Benny S71-1</strain>
    </source>
</reference>
<protein>
    <recommendedName>
        <fullName evidence="11">Formamidopyrimidine-DNA glycosylase H2TH DNA-binding domain-containing protein</fullName>
    </recommendedName>
</protein>
<feature type="region of interest" description="Disordered" evidence="10">
    <location>
        <begin position="190"/>
        <end position="209"/>
    </location>
</feature>
<dbReference type="GO" id="GO:0006284">
    <property type="term" value="P:base-excision repair"/>
    <property type="evidence" value="ECO:0007669"/>
    <property type="project" value="InterPro"/>
</dbReference>
<dbReference type="OrthoDB" id="444592at2759"/>
<dbReference type="GO" id="GO:0005634">
    <property type="term" value="C:nucleus"/>
    <property type="evidence" value="ECO:0007669"/>
    <property type="project" value="TreeGrafter"/>
</dbReference>
<dbReference type="Proteomes" id="UP000278143">
    <property type="component" value="Unassembled WGS sequence"/>
</dbReference>
<dbReference type="SUPFAM" id="SSF81624">
    <property type="entry name" value="N-terminal domain of MutM-like DNA repair proteins"/>
    <property type="match status" value="1"/>
</dbReference>
<evidence type="ECO:0000256" key="10">
    <source>
        <dbReference type="SAM" id="MobiDB-lite"/>
    </source>
</evidence>
<evidence type="ECO:0000259" key="11">
    <source>
        <dbReference type="SMART" id="SM01232"/>
    </source>
</evidence>
<dbReference type="SUPFAM" id="SSF46946">
    <property type="entry name" value="S13-like H2TH domain"/>
    <property type="match status" value="1"/>
</dbReference>
<dbReference type="GO" id="GO:0008270">
    <property type="term" value="F:zinc ion binding"/>
    <property type="evidence" value="ECO:0007669"/>
    <property type="project" value="InterPro"/>
</dbReference>
<keyword evidence="8" id="KW-0511">Multifunctional enzyme</keyword>
<feature type="non-terminal residue" evidence="12">
    <location>
        <position position="1"/>
    </location>
</feature>
<dbReference type="PANTHER" id="PTHR22993:SF9">
    <property type="entry name" value="FORMAMIDOPYRIMIDINE-DNA GLYCOSYLASE"/>
    <property type="match status" value="1"/>
</dbReference>
<comment type="catalytic activity">
    <reaction evidence="1">
        <text>Hydrolysis of DNA containing ring-opened 7-methylguanine residues, releasing 2,6-diamino-4-hydroxy-5-(N-methyl)formamidopyrimidine.</text>
        <dbReference type="EC" id="3.2.2.23"/>
    </reaction>
</comment>
<dbReference type="EMBL" id="KZ991268">
    <property type="protein sequence ID" value="RKP23146.1"/>
    <property type="molecule type" value="Genomic_DNA"/>
</dbReference>
<dbReference type="AlphaFoldDB" id="A0A4P9YTA6"/>
<evidence type="ECO:0000313" key="13">
    <source>
        <dbReference type="EMBL" id="RKP24749.1"/>
    </source>
</evidence>
<evidence type="ECO:0000313" key="14">
    <source>
        <dbReference type="Proteomes" id="UP000278143"/>
    </source>
</evidence>
<evidence type="ECO:0000256" key="7">
    <source>
        <dbReference type="ARBA" id="ARBA00023239"/>
    </source>
</evidence>
<feature type="domain" description="Formamidopyrimidine-DNA glycosylase H2TH DNA-binding" evidence="11">
    <location>
        <begin position="83"/>
        <end position="175"/>
    </location>
</feature>
<name>A0A4P9YTA6_9FUNG</name>
<dbReference type="GO" id="GO:0003906">
    <property type="term" value="F:DNA-(apurinic or apyrimidinic site) endonuclease activity"/>
    <property type="evidence" value="ECO:0007669"/>
    <property type="project" value="InterPro"/>
</dbReference>
<evidence type="ECO:0000256" key="3">
    <source>
        <dbReference type="ARBA" id="ARBA00022763"/>
    </source>
</evidence>
<dbReference type="Gene3D" id="3.20.190.10">
    <property type="entry name" value="MutM-like, N-terminal"/>
    <property type="match status" value="1"/>
</dbReference>
<evidence type="ECO:0000256" key="9">
    <source>
        <dbReference type="ARBA" id="ARBA00023295"/>
    </source>
</evidence>
<dbReference type="InterPro" id="IPR010979">
    <property type="entry name" value="Ribosomal_uS13-like_H2TH"/>
</dbReference>
<evidence type="ECO:0000256" key="4">
    <source>
        <dbReference type="ARBA" id="ARBA00022801"/>
    </source>
</evidence>
<dbReference type="PANTHER" id="PTHR22993">
    <property type="entry name" value="FORMAMIDOPYRIMIDINE-DNA GLYCOSYLASE"/>
    <property type="match status" value="1"/>
</dbReference>
<dbReference type="GO" id="GO:0008534">
    <property type="term" value="F:oxidized purine nucleobase lesion DNA N-glycosylase activity"/>
    <property type="evidence" value="ECO:0007669"/>
    <property type="project" value="UniProtKB-EC"/>
</dbReference>
<gene>
    <name evidence="13" type="ORF">SYNPS1DRAFT_16713</name>
    <name evidence="12" type="ORF">SYNPS1DRAFT_19076</name>
</gene>
<dbReference type="Gene3D" id="1.10.8.50">
    <property type="match status" value="1"/>
</dbReference>
<dbReference type="SMART" id="SM01232">
    <property type="entry name" value="H2TH"/>
    <property type="match status" value="1"/>
</dbReference>
<accession>A0A4P9YTA6</accession>
<evidence type="ECO:0000256" key="2">
    <source>
        <dbReference type="ARBA" id="ARBA00009409"/>
    </source>
</evidence>
<dbReference type="Pfam" id="PF06831">
    <property type="entry name" value="H2TH"/>
    <property type="match status" value="1"/>
</dbReference>
<keyword evidence="6" id="KW-0234">DNA repair</keyword>
<keyword evidence="9" id="KW-0326">Glycosidase</keyword>
<keyword evidence="5" id="KW-0238">DNA-binding</keyword>
<dbReference type="EMBL" id="KZ990055">
    <property type="protein sequence ID" value="RKP24749.1"/>
    <property type="molecule type" value="Genomic_DNA"/>
</dbReference>
<dbReference type="Pfam" id="PF01149">
    <property type="entry name" value="Fapy_DNA_glyco"/>
    <property type="match status" value="1"/>
</dbReference>
<proteinExistence type="inferred from homology"/>
<evidence type="ECO:0000313" key="12">
    <source>
        <dbReference type="EMBL" id="RKP23146.1"/>
    </source>
</evidence>
<evidence type="ECO:0000256" key="5">
    <source>
        <dbReference type="ARBA" id="ARBA00023125"/>
    </source>
</evidence>
<feature type="compositionally biased region" description="Polar residues" evidence="10">
    <location>
        <begin position="196"/>
        <end position="209"/>
    </location>
</feature>
<sequence>VCHFGMTGNIQFANEKPLEYRRSGKHVMAQHDWPPKYWKLIMELSSPSSPSSPNVLWAFTDPRRLGRIRLVERPLEEPPISELGFDPLISMPDMQTFSEAVRKRRTPIKALLLDQHFSAGVGNWVADEVLYQSRIYPGRAANTLTDEELHRLHKQLHDVCEKACAVNANSRQFPADWLFHRRWGKGRGARAVKQGKQLSSSADKATNAQ</sequence>
<dbReference type="GO" id="GO:0003684">
    <property type="term" value="F:damaged DNA binding"/>
    <property type="evidence" value="ECO:0007669"/>
    <property type="project" value="InterPro"/>
</dbReference>
<dbReference type="GO" id="GO:0016829">
    <property type="term" value="F:lyase activity"/>
    <property type="evidence" value="ECO:0007669"/>
    <property type="project" value="UniProtKB-KW"/>
</dbReference>
<keyword evidence="3" id="KW-0227">DNA damage</keyword>
<reference evidence="14" key="1">
    <citation type="journal article" date="2018" name="Nat. Microbiol.">
        <title>Leveraging single-cell genomics to expand the fungal tree of life.</title>
        <authorList>
            <person name="Ahrendt S.R."/>
            <person name="Quandt C.A."/>
            <person name="Ciobanu D."/>
            <person name="Clum A."/>
            <person name="Salamov A."/>
            <person name="Andreopoulos B."/>
            <person name="Cheng J.F."/>
            <person name="Woyke T."/>
            <person name="Pelin A."/>
            <person name="Henrissat B."/>
            <person name="Reynolds N.K."/>
            <person name="Benny G.L."/>
            <person name="Smith M.E."/>
            <person name="James T.Y."/>
            <person name="Grigoriev I.V."/>
        </authorList>
    </citation>
    <scope>NUCLEOTIDE SEQUENCE [LARGE SCALE GENOMIC DNA]</scope>
    <source>
        <strain evidence="14">Benny S71-1</strain>
    </source>
</reference>
<evidence type="ECO:0000256" key="6">
    <source>
        <dbReference type="ARBA" id="ARBA00023204"/>
    </source>
</evidence>
<dbReference type="InterPro" id="IPR035937">
    <property type="entry name" value="FPG_N"/>
</dbReference>
<keyword evidence="7" id="KW-0456">Lyase</keyword>
<dbReference type="InterPro" id="IPR015886">
    <property type="entry name" value="H2TH_FPG"/>
</dbReference>
<dbReference type="InterPro" id="IPR012319">
    <property type="entry name" value="FPG_cat"/>
</dbReference>
<evidence type="ECO:0000256" key="8">
    <source>
        <dbReference type="ARBA" id="ARBA00023268"/>
    </source>
</evidence>
<evidence type="ECO:0000256" key="1">
    <source>
        <dbReference type="ARBA" id="ARBA00001668"/>
    </source>
</evidence>
<comment type="similarity">
    <text evidence="2">Belongs to the FPG family.</text>
</comment>